<comment type="subcellular location">
    <subcellularLocation>
        <location evidence="1">Membrane</location>
        <topology evidence="1">Peripheral membrane protein</topology>
    </subcellularLocation>
</comment>
<organism evidence="4">
    <name type="scientific">Sesamum calycinum</name>
    <dbReference type="NCBI Taxonomy" id="2727403"/>
    <lineage>
        <taxon>Eukaryota</taxon>
        <taxon>Viridiplantae</taxon>
        <taxon>Streptophyta</taxon>
        <taxon>Embryophyta</taxon>
        <taxon>Tracheophyta</taxon>
        <taxon>Spermatophyta</taxon>
        <taxon>Magnoliopsida</taxon>
        <taxon>eudicotyledons</taxon>
        <taxon>Gunneridae</taxon>
        <taxon>Pentapetalae</taxon>
        <taxon>asterids</taxon>
        <taxon>lamiids</taxon>
        <taxon>Lamiales</taxon>
        <taxon>Pedaliaceae</taxon>
        <taxon>Sesamum</taxon>
    </lineage>
</organism>
<gene>
    <name evidence="4" type="ORF">Scaly_2459800</name>
</gene>
<dbReference type="GO" id="GO:0016020">
    <property type="term" value="C:membrane"/>
    <property type="evidence" value="ECO:0007669"/>
    <property type="project" value="UniProtKB-SubCell"/>
</dbReference>
<dbReference type="GO" id="GO:0046872">
    <property type="term" value="F:metal ion binding"/>
    <property type="evidence" value="ECO:0007669"/>
    <property type="project" value="InterPro"/>
</dbReference>
<dbReference type="SUPFAM" id="SSF55008">
    <property type="entry name" value="HMA, heavy metal-associated domain"/>
    <property type="match status" value="1"/>
</dbReference>
<dbReference type="InterPro" id="IPR006121">
    <property type="entry name" value="HMA_dom"/>
</dbReference>
<protein>
    <submittedName>
        <fullName evidence="4">Heavy metal-associated isoprenylated plant protein 9</fullName>
    </submittedName>
</protein>
<feature type="domain" description="HMA" evidence="3">
    <location>
        <begin position="44"/>
        <end position="107"/>
    </location>
</feature>
<dbReference type="Pfam" id="PF00403">
    <property type="entry name" value="HMA"/>
    <property type="match status" value="1"/>
</dbReference>
<feature type="compositionally biased region" description="Basic and acidic residues" evidence="2">
    <location>
        <begin position="187"/>
        <end position="214"/>
    </location>
</feature>
<evidence type="ECO:0000256" key="1">
    <source>
        <dbReference type="ARBA" id="ARBA00004170"/>
    </source>
</evidence>
<dbReference type="InterPro" id="IPR036163">
    <property type="entry name" value="HMA_dom_sf"/>
</dbReference>
<dbReference type="InterPro" id="IPR044258">
    <property type="entry name" value="HIPP09-like"/>
</dbReference>
<reference evidence="4" key="1">
    <citation type="submission" date="2020-06" db="EMBL/GenBank/DDBJ databases">
        <authorList>
            <person name="Li T."/>
            <person name="Hu X."/>
            <person name="Zhang T."/>
            <person name="Song X."/>
            <person name="Zhang H."/>
            <person name="Dai N."/>
            <person name="Sheng W."/>
            <person name="Hou X."/>
            <person name="Wei L."/>
        </authorList>
    </citation>
    <scope>NUCLEOTIDE SEQUENCE</scope>
    <source>
        <strain evidence="4">KEN8</strain>
        <tissue evidence="4">Leaf</tissue>
    </source>
</reference>
<dbReference type="EMBL" id="JACGWM010000016">
    <property type="protein sequence ID" value="KAL0321634.1"/>
    <property type="molecule type" value="Genomic_DNA"/>
</dbReference>
<dbReference type="GO" id="GO:0009626">
    <property type="term" value="P:plant-type hypersensitive response"/>
    <property type="evidence" value="ECO:0007669"/>
    <property type="project" value="UniProtKB-KW"/>
</dbReference>
<dbReference type="PANTHER" id="PTHR47066:SF1">
    <property type="entry name" value="HEAVY METAL-ASSOCIATED ISOPRENYLATED PLANT PROTEIN 9"/>
    <property type="match status" value="1"/>
</dbReference>
<evidence type="ECO:0000313" key="4">
    <source>
        <dbReference type="EMBL" id="KAL0321634.1"/>
    </source>
</evidence>
<dbReference type="CDD" id="cd00371">
    <property type="entry name" value="HMA"/>
    <property type="match status" value="1"/>
</dbReference>
<evidence type="ECO:0000259" key="3">
    <source>
        <dbReference type="PROSITE" id="PS50846"/>
    </source>
</evidence>
<accession>A0AAW2LR26</accession>
<reference evidence="4" key="2">
    <citation type="journal article" date="2024" name="Plant">
        <title>Genomic evolution and insights into agronomic trait innovations of Sesamum species.</title>
        <authorList>
            <person name="Miao H."/>
            <person name="Wang L."/>
            <person name="Qu L."/>
            <person name="Liu H."/>
            <person name="Sun Y."/>
            <person name="Le M."/>
            <person name="Wang Q."/>
            <person name="Wei S."/>
            <person name="Zheng Y."/>
            <person name="Lin W."/>
            <person name="Duan Y."/>
            <person name="Cao H."/>
            <person name="Xiong S."/>
            <person name="Wang X."/>
            <person name="Wei L."/>
            <person name="Li C."/>
            <person name="Ma Q."/>
            <person name="Ju M."/>
            <person name="Zhao R."/>
            <person name="Li G."/>
            <person name="Mu C."/>
            <person name="Tian Q."/>
            <person name="Mei H."/>
            <person name="Zhang T."/>
            <person name="Gao T."/>
            <person name="Zhang H."/>
        </authorList>
    </citation>
    <scope>NUCLEOTIDE SEQUENCE</scope>
    <source>
        <strain evidence="4">KEN8</strain>
    </source>
</reference>
<feature type="compositionally biased region" description="Basic and acidic residues" evidence="2">
    <location>
        <begin position="13"/>
        <end position="42"/>
    </location>
</feature>
<dbReference type="AlphaFoldDB" id="A0AAW2LR26"/>
<name>A0AAW2LR26_9LAMI</name>
<feature type="region of interest" description="Disordered" evidence="2">
    <location>
        <begin position="1"/>
        <end position="43"/>
    </location>
</feature>
<comment type="caution">
    <text evidence="4">The sequence shown here is derived from an EMBL/GenBank/DDBJ whole genome shotgun (WGS) entry which is preliminary data.</text>
</comment>
<feature type="compositionally biased region" description="Basic and acidic residues" evidence="2">
    <location>
        <begin position="167"/>
        <end position="180"/>
    </location>
</feature>
<dbReference type="Gene3D" id="3.30.70.100">
    <property type="match status" value="1"/>
</dbReference>
<dbReference type="PROSITE" id="PS50846">
    <property type="entry name" value="HMA_2"/>
    <property type="match status" value="1"/>
</dbReference>
<sequence>MGEEAKQVQAEEAVVKEEEKKEEDQEKKEDQKAEEEKKEEAKPPSPFVLFVDLHCVGCAKKIERSILKIRGVEGVTMDMVKNEVTIKGVVEPQAVCSRIMNKTKRIAKVLSPLPEAEGEPMPQVVASQQSDGDGDHGRRPPRRLRLPTDQKAGQSSPTTRARARKATGRDPKPEEKKEEETAAGGGEEAKPEEEKKEEGEKKEAPAEEEKKEGGGAEEQGGEAKEEGEEEEVKNGAEEHGMHKMMYHYQPVYVIERIPAPQLFSDENPNACTIM</sequence>
<proteinExistence type="predicted"/>
<dbReference type="PANTHER" id="PTHR47066">
    <property type="entry name" value="HEAVY METAL-ASSOCIATED ISOPRENYLATED PLANT PROTEIN 9"/>
    <property type="match status" value="1"/>
</dbReference>
<evidence type="ECO:0000256" key="2">
    <source>
        <dbReference type="SAM" id="MobiDB-lite"/>
    </source>
</evidence>
<feature type="region of interest" description="Disordered" evidence="2">
    <location>
        <begin position="112"/>
        <end position="240"/>
    </location>
</feature>